<dbReference type="SUPFAM" id="SSF52799">
    <property type="entry name" value="(Phosphotyrosine protein) phosphatases II"/>
    <property type="match status" value="1"/>
</dbReference>
<sequence>MAKIECPYWITPRLAGSCMPGRGDIEKWAELGVKTVVSLAEAWEIEYYGRWGLLELRKTLMNKGMKWIHWPTPDGYPPRKLDELVELLKEEAAKGSVVVHCVGGIGRTPTVLAAYLIATRCMKADDAIREVERVNPAVSLTDQQYYALLEIEVTYRDKCREARA</sequence>
<feature type="domain" description="Tyrosine-protein phosphatase" evidence="8">
    <location>
        <begin position="6"/>
        <end position="157"/>
    </location>
</feature>
<evidence type="ECO:0000256" key="1">
    <source>
        <dbReference type="ARBA" id="ARBA00004514"/>
    </source>
</evidence>
<dbReference type="PROSITE" id="PS00383">
    <property type="entry name" value="TYR_PHOSPHATASE_1"/>
    <property type="match status" value="1"/>
</dbReference>
<dbReference type="RefSeq" id="WP_128621576.1">
    <property type="nucleotide sequence ID" value="NZ_DUJP01000012.1"/>
</dbReference>
<evidence type="ECO:0000313" key="11">
    <source>
        <dbReference type="Proteomes" id="UP000651120"/>
    </source>
</evidence>
<evidence type="ECO:0000256" key="6">
    <source>
        <dbReference type="ARBA" id="ARBA00047761"/>
    </source>
</evidence>
<dbReference type="InterPro" id="IPR000387">
    <property type="entry name" value="Tyr_Pase_dom"/>
</dbReference>
<dbReference type="InterPro" id="IPR016130">
    <property type="entry name" value="Tyr_Pase_AS"/>
</dbReference>
<name>A0A832SXV8_9CREN</name>
<dbReference type="GeneID" id="1465791"/>
<dbReference type="PROSITE" id="PS50054">
    <property type="entry name" value="TYR_PHOSPHATASE_DUAL"/>
    <property type="match status" value="1"/>
</dbReference>
<dbReference type="EMBL" id="DUJP01000012">
    <property type="protein sequence ID" value="HII46412.1"/>
    <property type="molecule type" value="Genomic_DNA"/>
</dbReference>
<dbReference type="FunFam" id="3.90.190.10:FF:000063">
    <property type="entry name" value="Dual specificity phosphatase 23"/>
    <property type="match status" value="1"/>
</dbReference>
<dbReference type="PANTHER" id="PTHR23339">
    <property type="entry name" value="TYROSINE SPECIFIC PROTEIN PHOSPHATASE AND DUAL SPECIFICITY PROTEIN PHOSPHATASE"/>
    <property type="match status" value="1"/>
</dbReference>
<dbReference type="InterPro" id="IPR050561">
    <property type="entry name" value="PTP"/>
</dbReference>
<comment type="catalytic activity">
    <reaction evidence="7">
        <text>O-phospho-L-threonyl-[protein] + H2O = L-threonyl-[protein] + phosphate</text>
        <dbReference type="Rhea" id="RHEA:47004"/>
        <dbReference type="Rhea" id="RHEA-COMP:11060"/>
        <dbReference type="Rhea" id="RHEA-COMP:11605"/>
        <dbReference type="ChEBI" id="CHEBI:15377"/>
        <dbReference type="ChEBI" id="CHEBI:30013"/>
        <dbReference type="ChEBI" id="CHEBI:43474"/>
        <dbReference type="ChEBI" id="CHEBI:61977"/>
        <dbReference type="EC" id="3.1.3.16"/>
    </reaction>
</comment>
<organism evidence="10 11">
    <name type="scientific">Pyrobaculum aerophilum</name>
    <dbReference type="NCBI Taxonomy" id="13773"/>
    <lineage>
        <taxon>Archaea</taxon>
        <taxon>Thermoproteota</taxon>
        <taxon>Thermoprotei</taxon>
        <taxon>Thermoproteales</taxon>
        <taxon>Thermoproteaceae</taxon>
        <taxon>Pyrobaculum</taxon>
    </lineage>
</organism>
<proteinExistence type="inferred from homology"/>
<dbReference type="SMART" id="SM00195">
    <property type="entry name" value="DSPc"/>
    <property type="match status" value="1"/>
</dbReference>
<evidence type="ECO:0000259" key="9">
    <source>
        <dbReference type="PROSITE" id="PS50056"/>
    </source>
</evidence>
<dbReference type="InterPro" id="IPR003595">
    <property type="entry name" value="Tyr_Pase_cat"/>
</dbReference>
<feature type="domain" description="Tyrosine specific protein phosphatases" evidence="9">
    <location>
        <begin position="79"/>
        <end position="146"/>
    </location>
</feature>
<comment type="subcellular location">
    <subcellularLocation>
        <location evidence="1">Cytoplasm</location>
        <location evidence="1">Cytosol</location>
    </subcellularLocation>
</comment>
<evidence type="ECO:0000256" key="3">
    <source>
        <dbReference type="ARBA" id="ARBA00022490"/>
    </source>
</evidence>
<keyword evidence="4" id="KW-0378">Hydrolase</keyword>
<comment type="similarity">
    <text evidence="2">Belongs to the protein-tyrosine phosphatase family. Non-receptor class dual specificity subfamily.</text>
</comment>
<comment type="catalytic activity">
    <reaction evidence="6">
        <text>O-phospho-L-seryl-[protein] + H2O = L-seryl-[protein] + phosphate</text>
        <dbReference type="Rhea" id="RHEA:20629"/>
        <dbReference type="Rhea" id="RHEA-COMP:9863"/>
        <dbReference type="Rhea" id="RHEA-COMP:11604"/>
        <dbReference type="ChEBI" id="CHEBI:15377"/>
        <dbReference type="ChEBI" id="CHEBI:29999"/>
        <dbReference type="ChEBI" id="CHEBI:43474"/>
        <dbReference type="ChEBI" id="CHEBI:83421"/>
        <dbReference type="EC" id="3.1.3.16"/>
    </reaction>
</comment>
<keyword evidence="3" id="KW-0963">Cytoplasm</keyword>
<evidence type="ECO:0000256" key="2">
    <source>
        <dbReference type="ARBA" id="ARBA00008601"/>
    </source>
</evidence>
<dbReference type="SMART" id="SM00404">
    <property type="entry name" value="PTPc_motif"/>
    <property type="match status" value="1"/>
</dbReference>
<evidence type="ECO:0000313" key="10">
    <source>
        <dbReference type="EMBL" id="HII46412.1"/>
    </source>
</evidence>
<dbReference type="Gene3D" id="3.90.190.10">
    <property type="entry name" value="Protein tyrosine phosphatase superfamily"/>
    <property type="match status" value="1"/>
</dbReference>
<evidence type="ECO:0000259" key="8">
    <source>
        <dbReference type="PROSITE" id="PS50054"/>
    </source>
</evidence>
<dbReference type="InterPro" id="IPR000340">
    <property type="entry name" value="Dual-sp_phosphatase_cat-dom"/>
</dbReference>
<dbReference type="AlphaFoldDB" id="A0A832SXV8"/>
<evidence type="ECO:0000256" key="5">
    <source>
        <dbReference type="ARBA" id="ARBA00022912"/>
    </source>
</evidence>
<accession>A0A832SXV8</accession>
<dbReference type="Proteomes" id="UP000651120">
    <property type="component" value="Unassembled WGS sequence"/>
</dbReference>
<keyword evidence="5" id="KW-0904">Protein phosphatase</keyword>
<comment type="caution">
    <text evidence="10">The sequence shown here is derived from an EMBL/GenBank/DDBJ whole genome shotgun (WGS) entry which is preliminary data.</text>
</comment>
<evidence type="ECO:0000256" key="7">
    <source>
        <dbReference type="ARBA" id="ARBA00048336"/>
    </source>
</evidence>
<dbReference type="GO" id="GO:0005829">
    <property type="term" value="C:cytosol"/>
    <property type="evidence" value="ECO:0007669"/>
    <property type="project" value="UniProtKB-SubCell"/>
</dbReference>
<dbReference type="InterPro" id="IPR020422">
    <property type="entry name" value="TYR_PHOSPHATASE_DUAL_dom"/>
</dbReference>
<reference evidence="10" key="1">
    <citation type="journal article" date="2020" name="bioRxiv">
        <title>A rank-normalized archaeal taxonomy based on genome phylogeny resolves widespread incomplete and uneven classifications.</title>
        <authorList>
            <person name="Rinke C."/>
            <person name="Chuvochina M."/>
            <person name="Mussig A.J."/>
            <person name="Chaumeil P.-A."/>
            <person name="Waite D.W."/>
            <person name="Whitman W.B."/>
            <person name="Parks D.H."/>
            <person name="Hugenholtz P."/>
        </authorList>
    </citation>
    <scope>NUCLEOTIDE SEQUENCE</scope>
    <source>
        <strain evidence="10">UBA8839</strain>
    </source>
</reference>
<dbReference type="Pfam" id="PF00782">
    <property type="entry name" value="DSPc"/>
    <property type="match status" value="1"/>
</dbReference>
<evidence type="ECO:0000256" key="4">
    <source>
        <dbReference type="ARBA" id="ARBA00022801"/>
    </source>
</evidence>
<protein>
    <submittedName>
        <fullName evidence="10">Protein phosphatase</fullName>
    </submittedName>
</protein>
<dbReference type="InterPro" id="IPR029021">
    <property type="entry name" value="Prot-tyrosine_phosphatase-like"/>
</dbReference>
<dbReference type="GO" id="GO:0004722">
    <property type="term" value="F:protein serine/threonine phosphatase activity"/>
    <property type="evidence" value="ECO:0007669"/>
    <property type="project" value="UniProtKB-EC"/>
</dbReference>
<dbReference type="PROSITE" id="PS50056">
    <property type="entry name" value="TYR_PHOSPHATASE_2"/>
    <property type="match status" value="1"/>
</dbReference>
<gene>
    <name evidence="10" type="ORF">HA333_02855</name>
</gene>